<dbReference type="Gene3D" id="1.20.1740.10">
    <property type="entry name" value="Amino acid/polyamine transporter I"/>
    <property type="match status" value="1"/>
</dbReference>
<dbReference type="Proteomes" id="UP000298860">
    <property type="component" value="Unassembled WGS sequence"/>
</dbReference>
<comment type="caution">
    <text evidence="6">The sequence shown here is derived from an EMBL/GenBank/DDBJ whole genome shotgun (WGS) entry which is preliminary data.</text>
</comment>
<evidence type="ECO:0000313" key="6">
    <source>
        <dbReference type="EMBL" id="GDY30435.1"/>
    </source>
</evidence>
<keyword evidence="3 5" id="KW-1133">Transmembrane helix</keyword>
<dbReference type="InterPro" id="IPR002293">
    <property type="entry name" value="AA/rel_permease1"/>
</dbReference>
<evidence type="ECO:0000313" key="7">
    <source>
        <dbReference type="Proteomes" id="UP000298860"/>
    </source>
</evidence>
<dbReference type="GO" id="GO:0022857">
    <property type="term" value="F:transmembrane transporter activity"/>
    <property type="evidence" value="ECO:0007669"/>
    <property type="project" value="InterPro"/>
</dbReference>
<evidence type="ECO:0000256" key="2">
    <source>
        <dbReference type="ARBA" id="ARBA00022692"/>
    </source>
</evidence>
<feature type="transmembrane region" description="Helical" evidence="5">
    <location>
        <begin position="408"/>
        <end position="430"/>
    </location>
</feature>
<feature type="transmembrane region" description="Helical" evidence="5">
    <location>
        <begin position="436"/>
        <end position="454"/>
    </location>
</feature>
<evidence type="ECO:0000256" key="5">
    <source>
        <dbReference type="SAM" id="Phobius"/>
    </source>
</evidence>
<feature type="transmembrane region" description="Helical" evidence="5">
    <location>
        <begin position="374"/>
        <end position="396"/>
    </location>
</feature>
<accession>A0A4D4J1D0</accession>
<evidence type="ECO:0000256" key="1">
    <source>
        <dbReference type="ARBA" id="ARBA00004141"/>
    </source>
</evidence>
<feature type="transmembrane region" description="Helical" evidence="5">
    <location>
        <begin position="88"/>
        <end position="112"/>
    </location>
</feature>
<dbReference type="Pfam" id="PF13520">
    <property type="entry name" value="AA_permease_2"/>
    <property type="match status" value="1"/>
</dbReference>
<name>A0A4D4J1D0_9PSEU</name>
<organism evidence="6 7">
    <name type="scientific">Gandjariella thermophila</name>
    <dbReference type="NCBI Taxonomy" id="1931992"/>
    <lineage>
        <taxon>Bacteria</taxon>
        <taxon>Bacillati</taxon>
        <taxon>Actinomycetota</taxon>
        <taxon>Actinomycetes</taxon>
        <taxon>Pseudonocardiales</taxon>
        <taxon>Pseudonocardiaceae</taxon>
        <taxon>Gandjariella</taxon>
    </lineage>
</organism>
<feature type="transmembrane region" description="Helical" evidence="5">
    <location>
        <begin position="206"/>
        <end position="225"/>
    </location>
</feature>
<keyword evidence="2 5" id="KW-0812">Transmembrane</keyword>
<evidence type="ECO:0000256" key="4">
    <source>
        <dbReference type="ARBA" id="ARBA00023136"/>
    </source>
</evidence>
<reference evidence="7" key="1">
    <citation type="submission" date="2019-04" db="EMBL/GenBank/DDBJ databases">
        <title>Draft genome sequence of Pseudonocardiaceae bacterium SL3-2-4.</title>
        <authorList>
            <person name="Ningsih F."/>
            <person name="Yokota A."/>
            <person name="Sakai Y."/>
            <person name="Nanatani K."/>
            <person name="Yabe S."/>
            <person name="Oetari A."/>
            <person name="Sjamsuridzal W."/>
        </authorList>
    </citation>
    <scope>NUCLEOTIDE SEQUENCE [LARGE SCALE GENOMIC DNA]</scope>
    <source>
        <strain evidence="7">SL3-2-4</strain>
    </source>
</reference>
<keyword evidence="4 5" id="KW-0472">Membrane</keyword>
<feature type="transmembrane region" description="Helical" evidence="5">
    <location>
        <begin position="246"/>
        <end position="268"/>
    </location>
</feature>
<sequence length="550" mass="58123">MVQVRAEGPPTRRLRREVGLISLTFVSLGSIIGSGWLLGALTAAKEAGPASILSWVLAGVILAVLALIHAELGAAYPVAGGTARWPHLVFGPLGGFTSGWMAWLGGVALAPIEVEAALQYLSNIIPGLVNESSSTAVLTHTGIAVAVVLMAVFSLINIMGVRWLAETNTAAVWWKLAVPLLTIVVLAATSFHPSNFTAGGGFAPNGFKGILSALPAGVVFAAVGFEQAVQLGGESRNPKKDVPRAVVGAMVIGTLVYLLLEFAFIGALDPANLAHGWSNPISKGEFGPYAGLATSLGLSWLAVILYIDAFISPAGTGLVYSGTTPRMSYAMSRNGYLPPIFEKLNKRGIPWFSVLVTFVVGLVLLLPFPSWQEFVGFVTSAYVLMYAFAPVAFAALRRTDPDRARPYRVGGGAVLAPLGFVAANLVVYWSGWKTDSKLLLCMVGGFVLLGISYLTKANPNRPKIDWKAGSWIFPYLAGLALISYLGQFGNGTKAIPFGWDIAVIVVFSLAVFYAAVALSLPSERVAEFVQQEEAEAREGLEENPPATATA</sequence>
<feature type="transmembrane region" description="Helical" evidence="5">
    <location>
        <begin position="172"/>
        <end position="191"/>
    </location>
</feature>
<dbReference type="PANTHER" id="PTHR47547">
    <property type="match status" value="1"/>
</dbReference>
<protein>
    <submittedName>
        <fullName evidence="6">Amino acid permease</fullName>
    </submittedName>
</protein>
<dbReference type="RefSeq" id="WP_137813546.1">
    <property type="nucleotide sequence ID" value="NZ_BJFL01000007.1"/>
</dbReference>
<proteinExistence type="predicted"/>
<dbReference type="AlphaFoldDB" id="A0A4D4J1D0"/>
<feature type="transmembrane region" description="Helical" evidence="5">
    <location>
        <begin position="466"/>
        <end position="485"/>
    </location>
</feature>
<feature type="transmembrane region" description="Helical" evidence="5">
    <location>
        <begin position="497"/>
        <end position="520"/>
    </location>
</feature>
<comment type="subcellular location">
    <subcellularLocation>
        <location evidence="1">Membrane</location>
        <topology evidence="1">Multi-pass membrane protein</topology>
    </subcellularLocation>
</comment>
<dbReference type="PANTHER" id="PTHR47547:SF1">
    <property type="entry name" value="ASPARTATE-PROTON SYMPORTER"/>
    <property type="match status" value="1"/>
</dbReference>
<dbReference type="GO" id="GO:0016020">
    <property type="term" value="C:membrane"/>
    <property type="evidence" value="ECO:0007669"/>
    <property type="project" value="UniProtKB-SubCell"/>
</dbReference>
<keyword evidence="7" id="KW-1185">Reference proteome</keyword>
<dbReference type="PIRSF" id="PIRSF006060">
    <property type="entry name" value="AA_transporter"/>
    <property type="match status" value="1"/>
</dbReference>
<feature type="transmembrane region" description="Helical" evidence="5">
    <location>
        <begin position="52"/>
        <end position="76"/>
    </location>
</feature>
<feature type="transmembrane region" description="Helical" evidence="5">
    <location>
        <begin position="349"/>
        <end position="368"/>
    </location>
</feature>
<feature type="transmembrane region" description="Helical" evidence="5">
    <location>
        <begin position="143"/>
        <end position="165"/>
    </location>
</feature>
<gene>
    <name evidence="6" type="ORF">GTS_20680</name>
</gene>
<dbReference type="InterPro" id="IPR052962">
    <property type="entry name" value="AA_Transporter_AGT"/>
</dbReference>
<dbReference type="EMBL" id="BJFL01000007">
    <property type="protein sequence ID" value="GDY30435.1"/>
    <property type="molecule type" value="Genomic_DNA"/>
</dbReference>
<dbReference type="OrthoDB" id="9762947at2"/>
<evidence type="ECO:0000256" key="3">
    <source>
        <dbReference type="ARBA" id="ARBA00022989"/>
    </source>
</evidence>
<feature type="transmembrane region" description="Helical" evidence="5">
    <location>
        <begin position="20"/>
        <end position="40"/>
    </location>
</feature>